<dbReference type="CDD" id="cd06147">
    <property type="entry name" value="Rrp6p_like_exo"/>
    <property type="match status" value="1"/>
</dbReference>
<dbReference type="GO" id="GO:0071037">
    <property type="term" value="P:nuclear polyadenylation-dependent snRNA catabolic process"/>
    <property type="evidence" value="ECO:0007669"/>
    <property type="project" value="TreeGrafter"/>
</dbReference>
<evidence type="ECO:0000313" key="11">
    <source>
        <dbReference type="EMBL" id="KNC46034.1"/>
    </source>
</evidence>
<dbReference type="GeneID" id="25559972"/>
<dbReference type="GO" id="GO:0071038">
    <property type="term" value="P:TRAMP-dependent tRNA surveillance pathway"/>
    <property type="evidence" value="ECO:0007669"/>
    <property type="project" value="TreeGrafter"/>
</dbReference>
<dbReference type="InterPro" id="IPR044876">
    <property type="entry name" value="HRDC_dom_sf"/>
</dbReference>
<dbReference type="SMART" id="SM00341">
    <property type="entry name" value="HRDC"/>
    <property type="match status" value="1"/>
</dbReference>
<dbReference type="RefSeq" id="XP_013763014.1">
    <property type="nucleotide sequence ID" value="XM_013907560.1"/>
</dbReference>
<dbReference type="SMART" id="SM00474">
    <property type="entry name" value="35EXOc"/>
    <property type="match status" value="1"/>
</dbReference>
<dbReference type="FunFam" id="3.30.420.10:FF:000059">
    <property type="entry name" value="Exosome complex exonuclease Rrp6"/>
    <property type="match status" value="1"/>
</dbReference>
<dbReference type="InterPro" id="IPR045092">
    <property type="entry name" value="Rrp6-like"/>
</dbReference>
<dbReference type="InterPro" id="IPR002121">
    <property type="entry name" value="HRDC_dom"/>
</dbReference>
<evidence type="ECO:0000256" key="3">
    <source>
        <dbReference type="ARBA" id="ARBA00022722"/>
    </source>
</evidence>
<feature type="region of interest" description="Disordered" evidence="9">
    <location>
        <begin position="129"/>
        <end position="166"/>
    </location>
</feature>
<dbReference type="PANTHER" id="PTHR12124:SF47">
    <property type="entry name" value="EXOSOME COMPONENT 10"/>
    <property type="match status" value="1"/>
</dbReference>
<dbReference type="Gene3D" id="3.30.420.10">
    <property type="entry name" value="Ribonuclease H-like superfamily/Ribonuclease H"/>
    <property type="match status" value="1"/>
</dbReference>
<feature type="domain" description="HRDC" evidence="10">
    <location>
        <begin position="462"/>
        <end position="542"/>
    </location>
</feature>
<dbReference type="SUPFAM" id="SSF47819">
    <property type="entry name" value="HRDC-like"/>
    <property type="match status" value="1"/>
</dbReference>
<dbReference type="InterPro" id="IPR049559">
    <property type="entry name" value="Rrp6p-like_exo"/>
</dbReference>
<gene>
    <name evidence="11" type="ORF">AMSG_00152</name>
</gene>
<feature type="compositionally biased region" description="Basic and acidic residues" evidence="9">
    <location>
        <begin position="136"/>
        <end position="166"/>
    </location>
</feature>
<feature type="region of interest" description="Disordered" evidence="9">
    <location>
        <begin position="819"/>
        <end position="900"/>
    </location>
</feature>
<dbReference type="GO" id="GO:0071051">
    <property type="term" value="P:poly(A)-dependent snoRNA 3'-end processing"/>
    <property type="evidence" value="ECO:0007669"/>
    <property type="project" value="TreeGrafter"/>
</dbReference>
<dbReference type="Pfam" id="PF00570">
    <property type="entry name" value="HRDC"/>
    <property type="match status" value="1"/>
</dbReference>
<dbReference type="InterPro" id="IPR002562">
    <property type="entry name" value="3'-5'_exonuclease_dom"/>
</dbReference>
<keyword evidence="7" id="KW-0539">Nucleus</keyword>
<evidence type="ECO:0000256" key="6">
    <source>
        <dbReference type="ARBA" id="ARBA00022839"/>
    </source>
</evidence>
<comment type="subcellular location">
    <subcellularLocation>
        <location evidence="1">Nucleus</location>
    </subcellularLocation>
</comment>
<evidence type="ECO:0000256" key="2">
    <source>
        <dbReference type="ARBA" id="ARBA00022552"/>
    </source>
</evidence>
<keyword evidence="4" id="KW-0378">Hydrolase</keyword>
<dbReference type="AlphaFoldDB" id="A0A0L0D0X9"/>
<dbReference type="PANTHER" id="PTHR12124">
    <property type="entry name" value="POLYMYOSITIS/SCLERODERMA AUTOANTIGEN-RELATED"/>
    <property type="match status" value="1"/>
</dbReference>
<dbReference type="GO" id="GO:0000176">
    <property type="term" value="C:nuclear exosome (RNase complex)"/>
    <property type="evidence" value="ECO:0007669"/>
    <property type="project" value="InterPro"/>
</dbReference>
<dbReference type="Proteomes" id="UP000054408">
    <property type="component" value="Unassembled WGS sequence"/>
</dbReference>
<feature type="compositionally biased region" description="Low complexity" evidence="9">
    <location>
        <begin position="868"/>
        <end position="879"/>
    </location>
</feature>
<name>A0A0L0D0X9_THETB</name>
<dbReference type="GO" id="GO:0000467">
    <property type="term" value="P:exonucleolytic trimming to generate mature 3'-end of 5.8S rRNA from tricistronic rRNA transcript (SSU-rRNA, 5.8S rRNA, LSU-rRNA)"/>
    <property type="evidence" value="ECO:0007669"/>
    <property type="project" value="InterPro"/>
</dbReference>
<dbReference type="SUPFAM" id="SSF53098">
    <property type="entry name" value="Ribonuclease H-like"/>
    <property type="match status" value="1"/>
</dbReference>
<feature type="region of interest" description="Disordered" evidence="9">
    <location>
        <begin position="1"/>
        <end position="26"/>
    </location>
</feature>
<keyword evidence="3" id="KW-0540">Nuclease</keyword>
<dbReference type="InterPro" id="IPR010997">
    <property type="entry name" value="HRDC-like_sf"/>
</dbReference>
<evidence type="ECO:0000313" key="12">
    <source>
        <dbReference type="Proteomes" id="UP000054408"/>
    </source>
</evidence>
<proteinExistence type="inferred from homology"/>
<sequence length="900" mass="96619">MTGRPWTTTVSRAFTSGAADDDDEAEQDEAMVGLVGALAAASRKTRRLPSGDDYEYYATFPEFISRTRASGRRILDSLHALWVATEPQVPADVRGMDSADVPDAYKLLSETLDSLLEKADMALDRDRGFLRSGSNAKDDAKSDAASSRRDPSARRPQDSFADHVDNSRETPFACKLKHKYHALEAPAGVSSTMKAHMSGLGLPAENEAHGSDGSHPYAAELATLSYTEEMLGPVQPTLYAPLEETPLVWVDTVAGLTDLISALEDVPVVAIDLEAHSYRSFQGFVCLMQVSTRSTDYLVDTLALRSEMHLFNKITADPRVVKVLHGANSDIVWLQRDFGVYVVNMFDTGQAARVLAYPSFGLAHLLKFYCSVNTNKSYQLADWRIRPLPEDMAKYARMDTHYLLYIYDRLKNELVARGSVSNNLVAAVLARSREICGFVYEKPAFTPDAWRRVYERSSTRLSSEQRAVFAALYDWRDAQARKLDESTGYVMPNALLARLAHAMPTRVGDLLAACNPIPPLVRQHAMDIVQVVVAAASAHTKAGGMPSPSRGKAVRSKSAGWANAVTGGAATSSSAAGSGMSGGPRRGARTPRSARASPSPSGDTSATFSEEQFRAAGWLEKPVLVAMAHAESGGSAGDVVPRTALEHALVGGDGSAGPKPGSWTGASANEVSAGLAATTHGAWTKPLSTAGAERARAEAVYKDIADGISFPKIQPLLQPVVSDAAAAEVIKAIPQPQTMSDIYVLSNLNRKQQQERKRTGDDGGEGDRAPKRAHLLVEPGVPQDPVKLMEQMGWPANQAMASLDAEDLSAAANAASFKAHDYSGDKGGSKGSRSAKGAGKSGSRRDGGAFDPYGQGANSPRGRRDNSGARGRGNNNNGNGKKRRVRRRDQNRSATLPRHK</sequence>
<dbReference type="Gene3D" id="1.10.150.80">
    <property type="entry name" value="HRDC domain"/>
    <property type="match status" value="1"/>
</dbReference>
<evidence type="ECO:0000256" key="4">
    <source>
        <dbReference type="ARBA" id="ARBA00022801"/>
    </source>
</evidence>
<dbReference type="Pfam" id="PF01612">
    <property type="entry name" value="DNA_pol_A_exo1"/>
    <property type="match status" value="1"/>
</dbReference>
<comment type="similarity">
    <text evidence="8">Belongs to the exosome component 10/RRP6 family.</text>
</comment>
<keyword evidence="2" id="KW-0698">rRNA processing</keyword>
<dbReference type="InterPro" id="IPR012588">
    <property type="entry name" value="Exosome-assoc_fac_Rrp6_N"/>
</dbReference>
<dbReference type="GO" id="GO:0003727">
    <property type="term" value="F:single-stranded RNA binding"/>
    <property type="evidence" value="ECO:0007669"/>
    <property type="project" value="TreeGrafter"/>
</dbReference>
<keyword evidence="12" id="KW-1185">Reference proteome</keyword>
<dbReference type="GO" id="GO:0071044">
    <property type="term" value="P:histone mRNA catabolic process"/>
    <property type="evidence" value="ECO:0007669"/>
    <property type="project" value="TreeGrafter"/>
</dbReference>
<feature type="compositionally biased region" description="Basic and acidic residues" evidence="9">
    <location>
        <begin position="752"/>
        <end position="770"/>
    </location>
</feature>
<dbReference type="GO" id="GO:0000175">
    <property type="term" value="F:3'-5'-RNA exonuclease activity"/>
    <property type="evidence" value="ECO:0007669"/>
    <property type="project" value="InterPro"/>
</dbReference>
<dbReference type="FunFam" id="1.10.150.80:FF:000001">
    <property type="entry name" value="Putative exosome component 10"/>
    <property type="match status" value="1"/>
</dbReference>
<dbReference type="InterPro" id="IPR036397">
    <property type="entry name" value="RNaseH_sf"/>
</dbReference>
<reference evidence="11 12" key="1">
    <citation type="submission" date="2010-05" db="EMBL/GenBank/DDBJ databases">
        <title>The Genome Sequence of Thecamonas trahens ATCC 50062.</title>
        <authorList>
            <consortium name="The Broad Institute Genome Sequencing Platform"/>
            <person name="Russ C."/>
            <person name="Cuomo C."/>
            <person name="Shea T."/>
            <person name="Young S.K."/>
            <person name="Zeng Q."/>
            <person name="Koehrsen M."/>
            <person name="Haas B."/>
            <person name="Borodovsky M."/>
            <person name="Guigo R."/>
            <person name="Alvarado L."/>
            <person name="Berlin A."/>
            <person name="Bochicchio J."/>
            <person name="Borenstein D."/>
            <person name="Chapman S."/>
            <person name="Chen Z."/>
            <person name="Freedman E."/>
            <person name="Gellesch M."/>
            <person name="Goldberg J."/>
            <person name="Griggs A."/>
            <person name="Gujja S."/>
            <person name="Heilman E."/>
            <person name="Heiman D."/>
            <person name="Hepburn T."/>
            <person name="Howarth C."/>
            <person name="Jen D."/>
            <person name="Larson L."/>
            <person name="Mehta T."/>
            <person name="Park D."/>
            <person name="Pearson M."/>
            <person name="Roberts A."/>
            <person name="Saif S."/>
            <person name="Shenoy N."/>
            <person name="Sisk P."/>
            <person name="Stolte C."/>
            <person name="Sykes S."/>
            <person name="Thomson T."/>
            <person name="Walk T."/>
            <person name="White J."/>
            <person name="Yandava C."/>
            <person name="Burger G."/>
            <person name="Gray M.W."/>
            <person name="Holland P.W.H."/>
            <person name="King N."/>
            <person name="Lang F.B.F."/>
            <person name="Roger A.J."/>
            <person name="Ruiz-Trillo I."/>
            <person name="Lander E."/>
            <person name="Nusbaum C."/>
        </authorList>
    </citation>
    <scope>NUCLEOTIDE SEQUENCE [LARGE SCALE GENOMIC DNA]</scope>
    <source>
        <strain evidence="11 12">ATCC 50062</strain>
    </source>
</reference>
<dbReference type="GO" id="GO:0071036">
    <property type="term" value="P:nuclear polyadenylation-dependent snoRNA catabolic process"/>
    <property type="evidence" value="ECO:0007669"/>
    <property type="project" value="TreeGrafter"/>
</dbReference>
<dbReference type="PROSITE" id="PS50967">
    <property type="entry name" value="HRDC"/>
    <property type="match status" value="1"/>
</dbReference>
<feature type="compositionally biased region" description="Low complexity" evidence="9">
    <location>
        <begin position="567"/>
        <end position="578"/>
    </location>
</feature>
<keyword evidence="5" id="KW-0271">Exosome</keyword>
<dbReference type="GO" id="GO:0071040">
    <property type="term" value="P:nuclear polyadenylation-dependent antisense transcript catabolic process"/>
    <property type="evidence" value="ECO:0007669"/>
    <property type="project" value="TreeGrafter"/>
</dbReference>
<evidence type="ECO:0000259" key="10">
    <source>
        <dbReference type="PROSITE" id="PS50967"/>
    </source>
</evidence>
<dbReference type="GO" id="GO:0000166">
    <property type="term" value="F:nucleotide binding"/>
    <property type="evidence" value="ECO:0007669"/>
    <property type="project" value="InterPro"/>
</dbReference>
<dbReference type="GO" id="GO:0071039">
    <property type="term" value="P:nuclear polyadenylation-dependent CUT catabolic process"/>
    <property type="evidence" value="ECO:0007669"/>
    <property type="project" value="TreeGrafter"/>
</dbReference>
<accession>A0A0L0D0X9</accession>
<dbReference type="EMBL" id="GL349433">
    <property type="protein sequence ID" value="KNC46034.1"/>
    <property type="molecule type" value="Genomic_DNA"/>
</dbReference>
<feature type="compositionally biased region" description="Polar residues" evidence="9">
    <location>
        <begin position="1"/>
        <end position="14"/>
    </location>
</feature>
<feature type="compositionally biased region" description="Basic residues" evidence="9">
    <location>
        <begin position="880"/>
        <end position="889"/>
    </location>
</feature>
<dbReference type="Pfam" id="PF08066">
    <property type="entry name" value="PMC2NT"/>
    <property type="match status" value="1"/>
</dbReference>
<evidence type="ECO:0000256" key="8">
    <source>
        <dbReference type="ARBA" id="ARBA00043957"/>
    </source>
</evidence>
<evidence type="ECO:0000256" key="1">
    <source>
        <dbReference type="ARBA" id="ARBA00004123"/>
    </source>
</evidence>
<feature type="region of interest" description="Disordered" evidence="9">
    <location>
        <begin position="539"/>
        <end position="608"/>
    </location>
</feature>
<evidence type="ECO:0000256" key="9">
    <source>
        <dbReference type="SAM" id="MobiDB-lite"/>
    </source>
</evidence>
<feature type="compositionally biased region" description="Basic and acidic residues" evidence="9">
    <location>
        <begin position="819"/>
        <end position="828"/>
    </location>
</feature>
<dbReference type="STRING" id="461836.A0A0L0D0X9"/>
<feature type="compositionally biased region" description="Low complexity" evidence="9">
    <location>
        <begin position="590"/>
        <end position="602"/>
    </location>
</feature>
<organism evidence="11 12">
    <name type="scientific">Thecamonas trahens ATCC 50062</name>
    <dbReference type="NCBI Taxonomy" id="461836"/>
    <lineage>
        <taxon>Eukaryota</taxon>
        <taxon>Apusozoa</taxon>
        <taxon>Apusomonadida</taxon>
        <taxon>Apusomonadidae</taxon>
        <taxon>Thecamonas</taxon>
    </lineage>
</organism>
<evidence type="ECO:0000256" key="7">
    <source>
        <dbReference type="ARBA" id="ARBA00023242"/>
    </source>
</evidence>
<dbReference type="eggNOG" id="KOG2206">
    <property type="taxonomic scope" value="Eukaryota"/>
</dbReference>
<feature type="region of interest" description="Disordered" evidence="9">
    <location>
        <begin position="749"/>
        <end position="783"/>
    </location>
</feature>
<protein>
    <submittedName>
        <fullName evidence="11">Exosome component 10</fullName>
    </submittedName>
</protein>
<evidence type="ECO:0000256" key="5">
    <source>
        <dbReference type="ARBA" id="ARBA00022835"/>
    </source>
</evidence>
<dbReference type="GO" id="GO:0071035">
    <property type="term" value="P:nuclear polyadenylation-dependent rRNA catabolic process"/>
    <property type="evidence" value="ECO:0007669"/>
    <property type="project" value="TreeGrafter"/>
</dbReference>
<dbReference type="OrthoDB" id="2250022at2759"/>
<keyword evidence="6" id="KW-0269">Exonuclease</keyword>
<dbReference type="GO" id="GO:0005730">
    <property type="term" value="C:nucleolus"/>
    <property type="evidence" value="ECO:0007669"/>
    <property type="project" value="TreeGrafter"/>
</dbReference>
<dbReference type="InterPro" id="IPR012337">
    <property type="entry name" value="RNaseH-like_sf"/>
</dbReference>